<gene>
    <name evidence="2" type="ORF">RSA3_16345</name>
</gene>
<reference evidence="2 3" key="1">
    <citation type="journal article" date="2016" name="Front. Microbiol.">
        <title>Genomic Resource of Rice Seed Associated Bacteria.</title>
        <authorList>
            <person name="Midha S."/>
            <person name="Bansal K."/>
            <person name="Sharma S."/>
            <person name="Kumar N."/>
            <person name="Patil P.P."/>
            <person name="Chaudhry V."/>
            <person name="Patil P.B."/>
        </authorList>
    </citation>
    <scope>NUCLEOTIDE SEQUENCE [LARGE SCALE GENOMIC DNA]</scope>
    <source>
        <strain evidence="2 3">RSA3</strain>
    </source>
</reference>
<evidence type="ECO:0000313" key="3">
    <source>
        <dbReference type="Proteomes" id="UP000072189"/>
    </source>
</evidence>
<sequence length="106" mass="11150">MSDETRAPQPSTGPDGGASPADSVGGALHDEGKRAARPDEQSEPIMDTHETDDEARIAGVVVQTRADVGGKSDERVAEVLRQRFAQIGLELGDDRIRALAAEVNAS</sequence>
<dbReference type="OrthoDB" id="5069327at2"/>
<accession>A0A147F371</accession>
<dbReference type="PATRIC" id="fig|2033.4.peg.184"/>
<proteinExistence type="predicted"/>
<evidence type="ECO:0000256" key="1">
    <source>
        <dbReference type="SAM" id="MobiDB-lite"/>
    </source>
</evidence>
<dbReference type="AlphaFoldDB" id="A0A147F371"/>
<dbReference type="Proteomes" id="UP000072189">
    <property type="component" value="Unassembled WGS sequence"/>
</dbReference>
<dbReference type="EMBL" id="LDRV01000114">
    <property type="protein sequence ID" value="KTS07719.1"/>
    <property type="molecule type" value="Genomic_DNA"/>
</dbReference>
<feature type="region of interest" description="Disordered" evidence="1">
    <location>
        <begin position="1"/>
        <end position="53"/>
    </location>
</feature>
<protein>
    <submittedName>
        <fullName evidence="2">Uncharacterized protein</fullName>
    </submittedName>
</protein>
<organism evidence="2 3">
    <name type="scientific">Microbacterium testaceum</name>
    <name type="common">Aureobacterium testaceum</name>
    <name type="synonym">Brevibacterium testaceum</name>
    <dbReference type="NCBI Taxonomy" id="2033"/>
    <lineage>
        <taxon>Bacteria</taxon>
        <taxon>Bacillati</taxon>
        <taxon>Actinomycetota</taxon>
        <taxon>Actinomycetes</taxon>
        <taxon>Micrococcales</taxon>
        <taxon>Microbacteriaceae</taxon>
        <taxon>Microbacterium</taxon>
    </lineage>
</organism>
<name>A0A147F371_MICTE</name>
<dbReference type="RefSeq" id="WP_058597936.1">
    <property type="nucleotide sequence ID" value="NZ_JAUTBC010000001.1"/>
</dbReference>
<feature type="compositionally biased region" description="Basic and acidic residues" evidence="1">
    <location>
        <begin position="28"/>
        <end position="40"/>
    </location>
</feature>
<comment type="caution">
    <text evidence="2">The sequence shown here is derived from an EMBL/GenBank/DDBJ whole genome shotgun (WGS) entry which is preliminary data.</text>
</comment>
<evidence type="ECO:0000313" key="2">
    <source>
        <dbReference type="EMBL" id="KTS07719.1"/>
    </source>
</evidence>